<name>A0A2A6B3E2_PRIPA</name>
<dbReference type="AlphaFoldDB" id="A0A2A6B3E2"/>
<dbReference type="PROSITE" id="PS50125">
    <property type="entry name" value="GUANYLATE_CYCLASE_2"/>
    <property type="match status" value="1"/>
</dbReference>
<dbReference type="EnsemblMetazoa" id="PPA15615.1">
    <property type="protein sequence ID" value="PPA15615.1"/>
    <property type="gene ID" value="WBGene00105169"/>
</dbReference>
<keyword evidence="9 10" id="KW-0456">Lyase</keyword>
<keyword evidence="12" id="KW-1185">Reference proteome</keyword>
<evidence type="ECO:0000256" key="9">
    <source>
        <dbReference type="ARBA" id="ARBA00023239"/>
    </source>
</evidence>
<dbReference type="GO" id="GO:0016020">
    <property type="term" value="C:membrane"/>
    <property type="evidence" value="ECO:0007669"/>
    <property type="project" value="UniProtKB-SubCell"/>
</dbReference>
<evidence type="ECO:0000256" key="7">
    <source>
        <dbReference type="ARBA" id="ARBA00023170"/>
    </source>
</evidence>
<accession>A0A2A6B3E2</accession>
<evidence type="ECO:0000256" key="3">
    <source>
        <dbReference type="ARBA" id="ARBA00022692"/>
    </source>
</evidence>
<keyword evidence="4" id="KW-0547">Nucleotide-binding</keyword>
<dbReference type="GO" id="GO:0000166">
    <property type="term" value="F:nucleotide binding"/>
    <property type="evidence" value="ECO:0007669"/>
    <property type="project" value="UniProtKB-KW"/>
</dbReference>
<evidence type="ECO:0000256" key="10">
    <source>
        <dbReference type="RuleBase" id="RU000405"/>
    </source>
</evidence>
<gene>
    <name evidence="11" type="primary">WBGene00105169</name>
</gene>
<dbReference type="InterPro" id="IPR018297">
    <property type="entry name" value="A/G_cyclase_CS"/>
</dbReference>
<evidence type="ECO:0000256" key="4">
    <source>
        <dbReference type="ARBA" id="ARBA00022741"/>
    </source>
</evidence>
<evidence type="ECO:0000256" key="2">
    <source>
        <dbReference type="ARBA" id="ARBA00004370"/>
    </source>
</evidence>
<dbReference type="OrthoDB" id="60033at2759"/>
<evidence type="ECO:0000313" key="11">
    <source>
        <dbReference type="EnsemblMetazoa" id="PPA15615.1"/>
    </source>
</evidence>
<evidence type="ECO:0000256" key="6">
    <source>
        <dbReference type="ARBA" id="ARBA00023136"/>
    </source>
</evidence>
<comment type="similarity">
    <text evidence="10">Belongs to the adenylyl cyclase class-4/guanylyl cyclase family.</text>
</comment>
<dbReference type="InterPro" id="IPR050401">
    <property type="entry name" value="Cyclic_nucleotide_synthase"/>
</dbReference>
<keyword evidence="6" id="KW-0472">Membrane</keyword>
<keyword evidence="7" id="KW-0675">Receptor</keyword>
<keyword evidence="3" id="KW-0812">Transmembrane</keyword>
<reference evidence="11" key="2">
    <citation type="submission" date="2022-06" db="UniProtKB">
        <authorList>
            <consortium name="EnsemblMetazoa"/>
        </authorList>
    </citation>
    <scope>IDENTIFICATION</scope>
    <source>
        <strain evidence="11">PS312</strain>
    </source>
</reference>
<sequence length="70" mass="7818">MVSPEQKTKVIYLLFAGPCVTGVVGITMPRYCLFGDSVNTAARMESNGKREYASLSLRFFIPPSLSRHYD</sequence>
<dbReference type="Proteomes" id="UP000005239">
    <property type="component" value="Unassembled WGS sequence"/>
</dbReference>
<evidence type="ECO:0000256" key="1">
    <source>
        <dbReference type="ARBA" id="ARBA00001436"/>
    </source>
</evidence>
<dbReference type="GO" id="GO:0035556">
    <property type="term" value="P:intracellular signal transduction"/>
    <property type="evidence" value="ECO:0007669"/>
    <property type="project" value="InterPro"/>
</dbReference>
<dbReference type="PANTHER" id="PTHR11920">
    <property type="entry name" value="GUANYLYL CYCLASE"/>
    <property type="match status" value="1"/>
</dbReference>
<proteinExistence type="inferred from homology"/>
<dbReference type="InterPro" id="IPR029787">
    <property type="entry name" value="Nucleotide_cyclase"/>
</dbReference>
<evidence type="ECO:0000313" key="12">
    <source>
        <dbReference type="Proteomes" id="UP000005239"/>
    </source>
</evidence>
<comment type="catalytic activity">
    <reaction evidence="1">
        <text>GTP = 3',5'-cyclic GMP + diphosphate</text>
        <dbReference type="Rhea" id="RHEA:13665"/>
        <dbReference type="ChEBI" id="CHEBI:33019"/>
        <dbReference type="ChEBI" id="CHEBI:37565"/>
        <dbReference type="ChEBI" id="CHEBI:57746"/>
        <dbReference type="EC" id="4.6.1.2"/>
    </reaction>
</comment>
<dbReference type="PROSITE" id="PS00452">
    <property type="entry name" value="GUANYLATE_CYCLASE_1"/>
    <property type="match status" value="1"/>
</dbReference>
<dbReference type="GO" id="GO:0004383">
    <property type="term" value="F:guanylate cyclase activity"/>
    <property type="evidence" value="ECO:0007669"/>
    <property type="project" value="UniProtKB-EC"/>
</dbReference>
<evidence type="ECO:0000256" key="8">
    <source>
        <dbReference type="ARBA" id="ARBA00023180"/>
    </source>
</evidence>
<dbReference type="InterPro" id="IPR001054">
    <property type="entry name" value="A/G_cyclase"/>
</dbReference>
<dbReference type="PANTHER" id="PTHR11920:SF493">
    <property type="entry name" value="RECEPTOR-TYPE GUANYLATE CYCLASE GCY-22"/>
    <property type="match status" value="1"/>
</dbReference>
<evidence type="ECO:0000256" key="5">
    <source>
        <dbReference type="ARBA" id="ARBA00022989"/>
    </source>
</evidence>
<accession>A0A8R1UC87</accession>
<dbReference type="Pfam" id="PF00211">
    <property type="entry name" value="Guanylate_cyc"/>
    <property type="match status" value="1"/>
</dbReference>
<dbReference type="Gene3D" id="3.30.70.1230">
    <property type="entry name" value="Nucleotide cyclase"/>
    <property type="match status" value="1"/>
</dbReference>
<keyword evidence="5" id="KW-1133">Transmembrane helix</keyword>
<comment type="subcellular location">
    <subcellularLocation>
        <location evidence="2">Membrane</location>
    </subcellularLocation>
</comment>
<organism evidence="11 12">
    <name type="scientific">Pristionchus pacificus</name>
    <name type="common">Parasitic nematode worm</name>
    <dbReference type="NCBI Taxonomy" id="54126"/>
    <lineage>
        <taxon>Eukaryota</taxon>
        <taxon>Metazoa</taxon>
        <taxon>Ecdysozoa</taxon>
        <taxon>Nematoda</taxon>
        <taxon>Chromadorea</taxon>
        <taxon>Rhabditida</taxon>
        <taxon>Rhabditina</taxon>
        <taxon>Diplogasteromorpha</taxon>
        <taxon>Diplogasteroidea</taxon>
        <taxon>Neodiplogasteridae</taxon>
        <taxon>Pristionchus</taxon>
    </lineage>
</organism>
<protein>
    <submittedName>
        <fullName evidence="11">Adenylate and Guanylate cyclase</fullName>
    </submittedName>
</protein>
<keyword evidence="8" id="KW-0325">Glycoprotein</keyword>
<reference evidence="12" key="1">
    <citation type="journal article" date="2008" name="Nat. Genet.">
        <title>The Pristionchus pacificus genome provides a unique perspective on nematode lifestyle and parasitism.</title>
        <authorList>
            <person name="Dieterich C."/>
            <person name="Clifton S.W."/>
            <person name="Schuster L.N."/>
            <person name="Chinwalla A."/>
            <person name="Delehaunty K."/>
            <person name="Dinkelacker I."/>
            <person name="Fulton L."/>
            <person name="Fulton R."/>
            <person name="Godfrey J."/>
            <person name="Minx P."/>
            <person name="Mitreva M."/>
            <person name="Roeseler W."/>
            <person name="Tian H."/>
            <person name="Witte H."/>
            <person name="Yang S.P."/>
            <person name="Wilson R.K."/>
            <person name="Sommer R.J."/>
        </authorList>
    </citation>
    <scope>NUCLEOTIDE SEQUENCE [LARGE SCALE GENOMIC DNA]</scope>
    <source>
        <strain evidence="12">PS312</strain>
    </source>
</reference>
<dbReference type="SUPFAM" id="SSF55073">
    <property type="entry name" value="Nucleotide cyclase"/>
    <property type="match status" value="1"/>
</dbReference>